<dbReference type="PROSITE" id="PS51186">
    <property type="entry name" value="GNAT"/>
    <property type="match status" value="1"/>
</dbReference>
<evidence type="ECO:0000256" key="1">
    <source>
        <dbReference type="ARBA" id="ARBA00022679"/>
    </source>
</evidence>
<dbReference type="InterPro" id="IPR050769">
    <property type="entry name" value="NAT_camello-type"/>
</dbReference>
<proteinExistence type="predicted"/>
<dbReference type="Pfam" id="PF00583">
    <property type="entry name" value="Acetyltransf_1"/>
    <property type="match status" value="1"/>
</dbReference>
<evidence type="ECO:0000259" key="2">
    <source>
        <dbReference type="PROSITE" id="PS51186"/>
    </source>
</evidence>
<evidence type="ECO:0000313" key="4">
    <source>
        <dbReference type="Proteomes" id="UP000284706"/>
    </source>
</evidence>
<dbReference type="PANTHER" id="PTHR13947:SF37">
    <property type="entry name" value="LD18367P"/>
    <property type="match status" value="1"/>
</dbReference>
<protein>
    <recommendedName>
        <fullName evidence="2">N-acetyltransferase domain-containing protein</fullName>
    </recommendedName>
</protein>
<keyword evidence="4" id="KW-1185">Reference proteome</keyword>
<keyword evidence="1" id="KW-0808">Transferase</keyword>
<dbReference type="InterPro" id="IPR000182">
    <property type="entry name" value="GNAT_dom"/>
</dbReference>
<dbReference type="OrthoDB" id="41532at2759"/>
<dbReference type="GO" id="GO:0008080">
    <property type="term" value="F:N-acetyltransferase activity"/>
    <property type="evidence" value="ECO:0007669"/>
    <property type="project" value="InterPro"/>
</dbReference>
<organism evidence="3 4">
    <name type="scientific">Gymnopilus dilepis</name>
    <dbReference type="NCBI Taxonomy" id="231916"/>
    <lineage>
        <taxon>Eukaryota</taxon>
        <taxon>Fungi</taxon>
        <taxon>Dikarya</taxon>
        <taxon>Basidiomycota</taxon>
        <taxon>Agaricomycotina</taxon>
        <taxon>Agaricomycetes</taxon>
        <taxon>Agaricomycetidae</taxon>
        <taxon>Agaricales</taxon>
        <taxon>Agaricineae</taxon>
        <taxon>Hymenogastraceae</taxon>
        <taxon>Gymnopilus</taxon>
    </lineage>
</organism>
<dbReference type="InterPro" id="IPR016181">
    <property type="entry name" value="Acyl_CoA_acyltransferase"/>
</dbReference>
<evidence type="ECO:0000313" key="3">
    <source>
        <dbReference type="EMBL" id="PPQ78919.1"/>
    </source>
</evidence>
<reference evidence="3 4" key="1">
    <citation type="journal article" date="2018" name="Evol. Lett.">
        <title>Horizontal gene cluster transfer increased hallucinogenic mushroom diversity.</title>
        <authorList>
            <person name="Reynolds H.T."/>
            <person name="Vijayakumar V."/>
            <person name="Gluck-Thaler E."/>
            <person name="Korotkin H.B."/>
            <person name="Matheny P.B."/>
            <person name="Slot J.C."/>
        </authorList>
    </citation>
    <scope>NUCLEOTIDE SEQUENCE [LARGE SCALE GENOMIC DNA]</scope>
    <source>
        <strain evidence="3 4">SRW20</strain>
    </source>
</reference>
<dbReference type="AlphaFoldDB" id="A0A409WKB6"/>
<name>A0A409WKB6_9AGAR</name>
<feature type="domain" description="N-acetyltransferase" evidence="2">
    <location>
        <begin position="67"/>
        <end position="224"/>
    </location>
</feature>
<dbReference type="Proteomes" id="UP000284706">
    <property type="component" value="Unassembled WGS sequence"/>
</dbReference>
<sequence>MSEVNDPMKNGSGLAPRIQVRPFQERDSAAVRALYLEAILHSREIGNAMERGTELTYYDPCTRYAGLALLPVAPALLIVWRSKVWNGWYTYCQSAMLDDMADIATYYGTHSNGYWVAETEIVSTGSSKTIVGCIGLVKDSTTSSEPGVAELRRMAVDPACQGKGIGSMLLRTLVEHAMEEGLKEIFLDTSSYHWAARKLYEKHGFKEVRREPISDELWFIVARAYLHYYVLKL</sequence>
<dbReference type="EMBL" id="NHYE01005029">
    <property type="protein sequence ID" value="PPQ78919.1"/>
    <property type="molecule type" value="Genomic_DNA"/>
</dbReference>
<dbReference type="PANTHER" id="PTHR13947">
    <property type="entry name" value="GNAT FAMILY N-ACETYLTRANSFERASE"/>
    <property type="match status" value="1"/>
</dbReference>
<dbReference type="STRING" id="231916.A0A409WKB6"/>
<dbReference type="CDD" id="cd04301">
    <property type="entry name" value="NAT_SF"/>
    <property type="match status" value="1"/>
</dbReference>
<dbReference type="InParanoid" id="A0A409WKB6"/>
<accession>A0A409WKB6</accession>
<dbReference type="SUPFAM" id="SSF55729">
    <property type="entry name" value="Acyl-CoA N-acyltransferases (Nat)"/>
    <property type="match status" value="1"/>
</dbReference>
<gene>
    <name evidence="3" type="ORF">CVT26_011702</name>
</gene>
<dbReference type="Gene3D" id="3.40.630.30">
    <property type="match status" value="1"/>
</dbReference>
<comment type="caution">
    <text evidence="3">The sequence shown here is derived from an EMBL/GenBank/DDBJ whole genome shotgun (WGS) entry which is preliminary data.</text>
</comment>